<dbReference type="EMBL" id="CP002536">
    <property type="protein sequence ID" value="ADY26640.1"/>
    <property type="molecule type" value="Genomic_DNA"/>
</dbReference>
<dbReference type="InterPro" id="IPR029787">
    <property type="entry name" value="Nucleotide_cyclase"/>
</dbReference>
<sequence length="207" mass="21813">MQLLPAPPSQPEPSTDDYCVLVLDLVGSTALAQQLPLHIWGELLGQWSLQMLDLLRGWGGWILPLQGDAALACWPAWQAEAAVGAAQQAHSLTQRLPLAQTLGQPLSLRAGLAAGKLTLLPHLEPRPCGLPLHLAHRLCSVAEPGETLLCAGVAGVLEVSPGQDGSILQLRAVPPLNGFELLQSGGAAFYRVLLPAEQLEGSEMKAG</sequence>
<dbReference type="SUPFAM" id="SSF55073">
    <property type="entry name" value="Nucleotide cyclase"/>
    <property type="match status" value="1"/>
</dbReference>
<dbReference type="CDD" id="cd07302">
    <property type="entry name" value="CHD"/>
    <property type="match status" value="1"/>
</dbReference>
<dbReference type="OrthoDB" id="310836at2"/>
<dbReference type="eggNOG" id="COG2114">
    <property type="taxonomic scope" value="Bacteria"/>
</dbReference>
<dbReference type="Proteomes" id="UP000007718">
    <property type="component" value="Chromosome"/>
</dbReference>
<dbReference type="HOGENOM" id="CLU_119917_0_0_0"/>
<gene>
    <name evidence="1" type="ordered locus">Deipr_1502</name>
</gene>
<reference evidence="1 2" key="2">
    <citation type="journal article" date="2012" name="Stand. Genomic Sci.">
        <title>Complete genome sequence of the orange-red pigmented, radioresistant Deinococcus proteolyticus type strain (MRP(T)).</title>
        <authorList>
            <person name="Copeland A."/>
            <person name="Zeytun A."/>
            <person name="Yassawong M."/>
            <person name="Nolan M."/>
            <person name="Lucas S."/>
            <person name="Hammon N."/>
            <person name="Deshpande S."/>
            <person name="Cheng J.F."/>
            <person name="Han C."/>
            <person name="Tapia R."/>
            <person name="Goodwin L.A."/>
            <person name="Pitluck S."/>
            <person name="Mavromatis K."/>
            <person name="Liolios K."/>
            <person name="Pagani I."/>
            <person name="Ivanova N."/>
            <person name="Mikhailova N."/>
            <person name="Pati A."/>
            <person name="Chen A."/>
            <person name="Palaniappan K."/>
            <person name="Land M."/>
            <person name="Hauser L."/>
            <person name="Jeffries C.D."/>
            <person name="Brambilla E.M."/>
            <person name="Rohde M."/>
            <person name="Sikorski J."/>
            <person name="Pukall R."/>
            <person name="Goker M."/>
            <person name="Detter J.C."/>
            <person name="Woyke T."/>
            <person name="Bristow J."/>
            <person name="Eisen J.A."/>
            <person name="Markowitz V."/>
            <person name="Hugenholtz P."/>
            <person name="Kyrpides N.C."/>
            <person name="Klenk H.P."/>
            <person name="Lapidus A."/>
        </authorList>
    </citation>
    <scope>NUCLEOTIDE SEQUENCE [LARGE SCALE GENOMIC DNA]</scope>
    <source>
        <strain evidence="2">ATCC 35074 / DSM 20540 / JCM 6276 / NBRC 101906 / NCIMB 13154 / VKM Ac-1939 / CCM 2703 / MRP</strain>
    </source>
</reference>
<keyword evidence="2" id="KW-1185">Reference proteome</keyword>
<dbReference type="GO" id="GO:0035556">
    <property type="term" value="P:intracellular signal transduction"/>
    <property type="evidence" value="ECO:0007669"/>
    <property type="project" value="InterPro"/>
</dbReference>
<dbReference type="KEGG" id="dpt:Deipr_1502"/>
<evidence type="ECO:0000313" key="2">
    <source>
        <dbReference type="Proteomes" id="UP000007718"/>
    </source>
</evidence>
<reference evidence="2" key="1">
    <citation type="submission" date="2011-02" db="EMBL/GenBank/DDBJ databases">
        <title>The complete sequence of chromosome of Deinococcus proteolyticus DSM 20540.</title>
        <authorList>
            <consortium name="US DOE Joint Genome Institute (JGI-PGF)"/>
            <person name="Lucas S."/>
            <person name="Copeland A."/>
            <person name="Lapidus A."/>
            <person name="Bruce D."/>
            <person name="Goodwin L."/>
            <person name="Pitluck S."/>
            <person name="Kyrpides N."/>
            <person name="Mavromatis K."/>
            <person name="Pagani I."/>
            <person name="Ivanova N."/>
            <person name="Ovchinnikova G."/>
            <person name="Zeytun A."/>
            <person name="Detter J.C."/>
            <person name="Han C."/>
            <person name="Land M."/>
            <person name="Hauser L."/>
            <person name="Markowitz V."/>
            <person name="Cheng J.-F."/>
            <person name="Hugenholtz P."/>
            <person name="Woyke T."/>
            <person name="Wu D."/>
            <person name="Pukall R."/>
            <person name="Steenblock K."/>
            <person name="Brambilla E."/>
            <person name="Klenk H.-P."/>
            <person name="Eisen J.A."/>
        </authorList>
    </citation>
    <scope>NUCLEOTIDE SEQUENCE [LARGE SCALE GENOMIC DNA]</scope>
    <source>
        <strain evidence="2">ATCC 35074 / DSM 20540 / JCM 6276 / NBRC 101906 / NCIMB 13154 / VKM Ac-1939 / CCM 2703 / MRP</strain>
    </source>
</reference>
<dbReference type="RefSeq" id="WP_013615248.1">
    <property type="nucleotide sequence ID" value="NC_015161.1"/>
</dbReference>
<dbReference type="GO" id="GO:0004016">
    <property type="term" value="F:adenylate cyclase activity"/>
    <property type="evidence" value="ECO:0007669"/>
    <property type="project" value="UniProtKB-ARBA"/>
</dbReference>
<organism evidence="1 2">
    <name type="scientific">Deinococcus proteolyticus (strain ATCC 35074 / DSM 20540 / JCM 6276 / NBRC 101906 / NCIMB 13154 / VKM Ac-1939 / CCM 2703 / MRP)</name>
    <dbReference type="NCBI Taxonomy" id="693977"/>
    <lineage>
        <taxon>Bacteria</taxon>
        <taxon>Thermotogati</taxon>
        <taxon>Deinococcota</taxon>
        <taxon>Deinococci</taxon>
        <taxon>Deinococcales</taxon>
        <taxon>Deinococcaceae</taxon>
        <taxon>Deinococcus</taxon>
    </lineage>
</organism>
<dbReference type="STRING" id="693977.Deipr_1502"/>
<protein>
    <submittedName>
        <fullName evidence="1">Putative adenylate/guanylate cyclase</fullName>
    </submittedName>
</protein>
<accession>F0RJZ4</accession>
<dbReference type="InterPro" id="IPR001054">
    <property type="entry name" value="A/G_cyclase"/>
</dbReference>
<dbReference type="Gene3D" id="3.30.70.1230">
    <property type="entry name" value="Nucleotide cyclase"/>
    <property type="match status" value="1"/>
</dbReference>
<name>F0RJZ4_DEIPM</name>
<proteinExistence type="predicted"/>
<dbReference type="GO" id="GO:0009190">
    <property type="term" value="P:cyclic nucleotide biosynthetic process"/>
    <property type="evidence" value="ECO:0007669"/>
    <property type="project" value="InterPro"/>
</dbReference>
<dbReference type="AlphaFoldDB" id="F0RJZ4"/>
<evidence type="ECO:0000313" key="1">
    <source>
        <dbReference type="EMBL" id="ADY26640.1"/>
    </source>
</evidence>